<reference evidence="8 9" key="1">
    <citation type="submission" date="2018-11" db="EMBL/GenBank/DDBJ databases">
        <authorList>
            <person name="Peiro R."/>
            <person name="Begona"/>
            <person name="Cbmso G."/>
            <person name="Lopez M."/>
            <person name="Gonzalez S."/>
            <person name="Sacristan E."/>
            <person name="Castillo E."/>
        </authorList>
    </citation>
    <scope>NUCLEOTIDE SEQUENCE [LARGE SCALE GENOMIC DNA]</scope>
    <source>
        <strain evidence="8">Brev_genome</strain>
    </source>
</reference>
<feature type="transmembrane region" description="Helical" evidence="7">
    <location>
        <begin position="236"/>
        <end position="256"/>
    </location>
</feature>
<feature type="compositionally biased region" description="Low complexity" evidence="6">
    <location>
        <begin position="405"/>
        <end position="415"/>
    </location>
</feature>
<dbReference type="InterPro" id="IPR007688">
    <property type="entry name" value="Conjugal_tfr_TrbL/VirB6"/>
</dbReference>
<gene>
    <name evidence="8" type="ORF">BREV_BREV_00162</name>
</gene>
<evidence type="ECO:0000256" key="1">
    <source>
        <dbReference type="ARBA" id="ARBA00004141"/>
    </source>
</evidence>
<comment type="caution">
    <text evidence="8">The sequence shown here is derived from an EMBL/GenBank/DDBJ whole genome shotgun (WGS) entry which is preliminary data.</text>
</comment>
<feature type="transmembrane region" description="Helical" evidence="7">
    <location>
        <begin position="171"/>
        <end position="189"/>
    </location>
</feature>
<evidence type="ECO:0000256" key="4">
    <source>
        <dbReference type="ARBA" id="ARBA00022989"/>
    </source>
</evidence>
<feature type="compositionally biased region" description="Basic and acidic residues" evidence="6">
    <location>
        <begin position="418"/>
        <end position="429"/>
    </location>
</feature>
<keyword evidence="3 7" id="KW-0812">Transmembrane</keyword>
<comment type="subcellular location">
    <subcellularLocation>
        <location evidence="1">Membrane</location>
        <topology evidence="1">Multi-pass membrane protein</topology>
    </subcellularLocation>
</comment>
<comment type="similarity">
    <text evidence="2">Belongs to the TrbL/VirB6 family.</text>
</comment>
<feature type="region of interest" description="Disordered" evidence="6">
    <location>
        <begin position="311"/>
        <end position="446"/>
    </location>
</feature>
<evidence type="ECO:0000256" key="2">
    <source>
        <dbReference type="ARBA" id="ARBA00007802"/>
    </source>
</evidence>
<proteinExistence type="inferred from homology"/>
<name>A0A7Z9C5N7_9CAUL</name>
<dbReference type="RefSeq" id="WP_230307489.1">
    <property type="nucleotide sequence ID" value="NZ_UXHF01000002.1"/>
</dbReference>
<feature type="compositionally biased region" description="Low complexity" evidence="6">
    <location>
        <begin position="382"/>
        <end position="398"/>
    </location>
</feature>
<protein>
    <recommendedName>
        <fullName evidence="10">P-type conjugative transfer protein TrbL</fullName>
    </recommendedName>
</protein>
<dbReference type="AlphaFoldDB" id="A0A7Z9C5N7"/>
<feature type="transmembrane region" description="Helical" evidence="7">
    <location>
        <begin position="59"/>
        <end position="77"/>
    </location>
</feature>
<evidence type="ECO:0000256" key="6">
    <source>
        <dbReference type="SAM" id="MobiDB-lite"/>
    </source>
</evidence>
<feature type="transmembrane region" description="Helical" evidence="7">
    <location>
        <begin position="145"/>
        <end position="164"/>
    </location>
</feature>
<keyword evidence="5 7" id="KW-0472">Membrane</keyword>
<dbReference type="Proteomes" id="UP000289220">
    <property type="component" value="Unassembled WGS sequence"/>
</dbReference>
<sequence length="481" mass="47417">MSGAVSMETSNELMVVFSNTVSAGFDALQGAVNGVFGLLIVLVVALTGIQWALSSNREVLAAGFGKVLLIGAFAFLINDWQQLSETLYAGFLELGLTAGGGSLSREEFLNPGAVLQQGWEIVKALGDTPAPVDNPLDVVGNLADALILGLAMIGIMLAFAVLALQIIVSLLEFKIVTLGGFVLLPFGIWNKSAFLAERPLGYVVSSGLKVLALAIVVSGARTIFDQLQPSANPDIYEALTILVASLLLAMLALFIPNLASALVTGGPALGAGAAITAGVAVGGVAALGAAGLAGAGGGTAGAAGRLSGAARSAAGAQGGRSAPPPTGPRPPAGPSAPPQHSNDNPPPPGPRRPAGGGAASPPGPSGASGETPGVSEPAVAWSSAATESLAAPAALSGSARGGGAASTPAGRPAATIAREAEGARRDFHRAAGQSGSTSSGNRPAGRSQALQAFFIANTGRGLLPAGETSGVLSPNLKTEES</sequence>
<feature type="transmembrane region" description="Helical" evidence="7">
    <location>
        <begin position="268"/>
        <end position="295"/>
    </location>
</feature>
<dbReference type="NCBIfam" id="TIGR02783">
    <property type="entry name" value="TrbL_P"/>
    <property type="match status" value="1"/>
</dbReference>
<evidence type="ECO:0000256" key="3">
    <source>
        <dbReference type="ARBA" id="ARBA00022692"/>
    </source>
</evidence>
<feature type="transmembrane region" description="Helical" evidence="7">
    <location>
        <begin position="31"/>
        <end position="52"/>
    </location>
</feature>
<dbReference type="GO" id="GO:0030255">
    <property type="term" value="P:protein secretion by the type IV secretion system"/>
    <property type="evidence" value="ECO:0007669"/>
    <property type="project" value="InterPro"/>
</dbReference>
<evidence type="ECO:0000313" key="9">
    <source>
        <dbReference type="Proteomes" id="UP000289220"/>
    </source>
</evidence>
<evidence type="ECO:0000313" key="8">
    <source>
        <dbReference type="EMBL" id="VDC50086.1"/>
    </source>
</evidence>
<feature type="transmembrane region" description="Helical" evidence="7">
    <location>
        <begin position="201"/>
        <end position="224"/>
    </location>
</feature>
<dbReference type="Pfam" id="PF04610">
    <property type="entry name" value="TrbL"/>
    <property type="match status" value="1"/>
</dbReference>
<dbReference type="InterPro" id="IPR014150">
    <property type="entry name" value="Conjugal_tfr_TrbL"/>
</dbReference>
<keyword evidence="9" id="KW-1185">Reference proteome</keyword>
<dbReference type="GO" id="GO:0016020">
    <property type="term" value="C:membrane"/>
    <property type="evidence" value="ECO:0007669"/>
    <property type="project" value="UniProtKB-SubCell"/>
</dbReference>
<evidence type="ECO:0000256" key="5">
    <source>
        <dbReference type="ARBA" id="ARBA00023136"/>
    </source>
</evidence>
<keyword evidence="4 7" id="KW-1133">Transmembrane helix</keyword>
<evidence type="ECO:0000256" key="7">
    <source>
        <dbReference type="SAM" id="Phobius"/>
    </source>
</evidence>
<organism evidence="8 9">
    <name type="scientific">Brevundimonas mediterranea</name>
    <dbReference type="NCBI Taxonomy" id="74329"/>
    <lineage>
        <taxon>Bacteria</taxon>
        <taxon>Pseudomonadati</taxon>
        <taxon>Pseudomonadota</taxon>
        <taxon>Alphaproteobacteria</taxon>
        <taxon>Caulobacterales</taxon>
        <taxon>Caulobacteraceae</taxon>
        <taxon>Brevundimonas</taxon>
    </lineage>
</organism>
<feature type="compositionally biased region" description="Pro residues" evidence="6">
    <location>
        <begin position="322"/>
        <end position="337"/>
    </location>
</feature>
<accession>A0A7Z9C5N7</accession>
<feature type="compositionally biased region" description="Low complexity" evidence="6">
    <location>
        <begin position="311"/>
        <end position="321"/>
    </location>
</feature>
<evidence type="ECO:0008006" key="10">
    <source>
        <dbReference type="Google" id="ProtNLM"/>
    </source>
</evidence>
<dbReference type="EMBL" id="UXHF01000002">
    <property type="protein sequence ID" value="VDC50086.1"/>
    <property type="molecule type" value="Genomic_DNA"/>
</dbReference>